<dbReference type="NCBIfam" id="NF033679">
    <property type="entry name" value="DNRLRE_dom"/>
    <property type="match status" value="1"/>
</dbReference>
<keyword evidence="7" id="KW-1185">Reference proteome</keyword>
<evidence type="ECO:0000259" key="5">
    <source>
        <dbReference type="Pfam" id="PF24517"/>
    </source>
</evidence>
<evidence type="ECO:0000256" key="4">
    <source>
        <dbReference type="SAM" id="SignalP"/>
    </source>
</evidence>
<feature type="chain" id="PRO_5047257761" evidence="4">
    <location>
        <begin position="24"/>
        <end position="241"/>
    </location>
</feature>
<keyword evidence="3 4" id="KW-0732">Signal</keyword>
<feature type="domain" description="Carbohydrate-binding module family 96" evidence="5">
    <location>
        <begin position="24"/>
        <end position="132"/>
    </location>
</feature>
<evidence type="ECO:0000313" key="7">
    <source>
        <dbReference type="Proteomes" id="UP001225316"/>
    </source>
</evidence>
<feature type="signal peptide" evidence="4">
    <location>
        <begin position="1"/>
        <end position="23"/>
    </location>
</feature>
<proteinExistence type="predicted"/>
<dbReference type="InterPro" id="IPR055372">
    <property type="entry name" value="CBM96"/>
</dbReference>
<evidence type="ECO:0000256" key="3">
    <source>
        <dbReference type="ARBA" id="ARBA00022729"/>
    </source>
</evidence>
<reference evidence="6 7" key="1">
    <citation type="submission" date="2023-04" db="EMBL/GenBank/DDBJ databases">
        <title>A novel bacteria isolated from coastal sediment.</title>
        <authorList>
            <person name="Liu X.-J."/>
            <person name="Du Z.-J."/>
        </authorList>
    </citation>
    <scope>NUCLEOTIDE SEQUENCE [LARGE SCALE GENOMIC DNA]</scope>
    <source>
        <strain evidence="6 7">SDUM461003</strain>
    </source>
</reference>
<dbReference type="EMBL" id="JARXHW010000015">
    <property type="protein sequence ID" value="MDQ8207515.1"/>
    <property type="molecule type" value="Genomic_DNA"/>
</dbReference>
<sequence length="241" mass="25224">MKINRYFILGLSAFLAVSSAASAATIVASHDNLVLNSQSSTVQDASGNIVVKYASNNIRKSWLKFDLTGQNADYSQAGTITLTLAANSSSDATFKLALYALNDTGLTAPTWTEDTLTWNNAPGNVANSGNTAQKNSLDAGETTLLGTTATIANNTPAGTSFEFNLTNLSTYLQSDNTITVIAMSSSQTNAGPSFSFASSENATEGWRPTLAFAQVPEPSAAALLTGLVALMGVCMRSGRRR</sequence>
<keyword evidence="2" id="KW-0964">Secreted</keyword>
<dbReference type="Proteomes" id="UP001225316">
    <property type="component" value="Unassembled WGS sequence"/>
</dbReference>
<gene>
    <name evidence="6" type="ORF">QEH52_08345</name>
</gene>
<dbReference type="Pfam" id="PF24517">
    <property type="entry name" value="CBM96"/>
    <property type="match status" value="1"/>
</dbReference>
<accession>A0ABU1AWJ8</accession>
<protein>
    <submittedName>
        <fullName evidence="6">DNRLRE domain-containing protein</fullName>
    </submittedName>
</protein>
<name>A0ABU1AWJ8_9BACT</name>
<evidence type="ECO:0000256" key="2">
    <source>
        <dbReference type="ARBA" id="ARBA00022525"/>
    </source>
</evidence>
<evidence type="ECO:0000256" key="1">
    <source>
        <dbReference type="ARBA" id="ARBA00004613"/>
    </source>
</evidence>
<dbReference type="RefSeq" id="WP_308949667.1">
    <property type="nucleotide sequence ID" value="NZ_JARXHW010000015.1"/>
</dbReference>
<organism evidence="6 7">
    <name type="scientific">Thalassobacterium maritimum</name>
    <dbReference type="NCBI Taxonomy" id="3041265"/>
    <lineage>
        <taxon>Bacteria</taxon>
        <taxon>Pseudomonadati</taxon>
        <taxon>Verrucomicrobiota</taxon>
        <taxon>Opitutia</taxon>
        <taxon>Puniceicoccales</taxon>
        <taxon>Coraliomargaritaceae</taxon>
        <taxon>Thalassobacterium</taxon>
    </lineage>
</organism>
<evidence type="ECO:0000313" key="6">
    <source>
        <dbReference type="EMBL" id="MDQ8207515.1"/>
    </source>
</evidence>
<comment type="subcellular location">
    <subcellularLocation>
        <location evidence="1">Secreted</location>
    </subcellularLocation>
</comment>
<comment type="caution">
    <text evidence="6">The sequence shown here is derived from an EMBL/GenBank/DDBJ whole genome shotgun (WGS) entry which is preliminary data.</text>
</comment>